<dbReference type="Proteomes" id="UP000737018">
    <property type="component" value="Unassembled WGS sequence"/>
</dbReference>
<dbReference type="AlphaFoldDB" id="A0A8J4QIJ6"/>
<keyword evidence="3" id="KW-1185">Reference proteome</keyword>
<reference evidence="2" key="1">
    <citation type="submission" date="2020-03" db="EMBL/GenBank/DDBJ databases">
        <title>Castanea mollissima Vanexum genome sequencing.</title>
        <authorList>
            <person name="Staton M."/>
        </authorList>
    </citation>
    <scope>NUCLEOTIDE SEQUENCE</scope>
    <source>
        <tissue evidence="2">Leaf</tissue>
    </source>
</reference>
<evidence type="ECO:0000313" key="3">
    <source>
        <dbReference type="Proteomes" id="UP000737018"/>
    </source>
</evidence>
<dbReference type="EMBL" id="JRKL02004649">
    <property type="protein sequence ID" value="KAF3952101.1"/>
    <property type="molecule type" value="Genomic_DNA"/>
</dbReference>
<organism evidence="2 3">
    <name type="scientific">Castanea mollissima</name>
    <name type="common">Chinese chestnut</name>
    <dbReference type="NCBI Taxonomy" id="60419"/>
    <lineage>
        <taxon>Eukaryota</taxon>
        <taxon>Viridiplantae</taxon>
        <taxon>Streptophyta</taxon>
        <taxon>Embryophyta</taxon>
        <taxon>Tracheophyta</taxon>
        <taxon>Spermatophyta</taxon>
        <taxon>Magnoliopsida</taxon>
        <taxon>eudicotyledons</taxon>
        <taxon>Gunneridae</taxon>
        <taxon>Pentapetalae</taxon>
        <taxon>rosids</taxon>
        <taxon>fabids</taxon>
        <taxon>Fagales</taxon>
        <taxon>Fagaceae</taxon>
        <taxon>Castanea</taxon>
    </lineage>
</organism>
<evidence type="ECO:0000256" key="1">
    <source>
        <dbReference type="SAM" id="MobiDB-lite"/>
    </source>
</evidence>
<protein>
    <submittedName>
        <fullName evidence="2">Uncharacterized protein</fullName>
    </submittedName>
</protein>
<proteinExistence type="predicted"/>
<feature type="region of interest" description="Disordered" evidence="1">
    <location>
        <begin position="1"/>
        <end position="35"/>
    </location>
</feature>
<feature type="compositionally biased region" description="Pro residues" evidence="1">
    <location>
        <begin position="23"/>
        <end position="33"/>
    </location>
</feature>
<name>A0A8J4QIJ6_9ROSI</name>
<sequence length="138" mass="15125">MEDNTTPTAPAPAPMWSSTVKSQPPPKPNPETPAPLTRVFVVDNNKNCNSTKGIVVAIVDAKDLVEGGDKLTRNADKLVTVPKVMAEVRDPARLGFQCAQFGRMGSIRTCIAWGWGWWYVQFQFENPTFAGLELECCG</sequence>
<evidence type="ECO:0000313" key="2">
    <source>
        <dbReference type="EMBL" id="KAF3952101.1"/>
    </source>
</evidence>
<accession>A0A8J4QIJ6</accession>
<dbReference type="OrthoDB" id="446759at2759"/>
<gene>
    <name evidence="2" type="ORF">CMV_022316</name>
</gene>
<comment type="caution">
    <text evidence="2">The sequence shown here is derived from an EMBL/GenBank/DDBJ whole genome shotgun (WGS) entry which is preliminary data.</text>
</comment>